<evidence type="ECO:0000259" key="7">
    <source>
        <dbReference type="PROSITE" id="PS51462"/>
    </source>
</evidence>
<dbReference type="CDD" id="cd03426">
    <property type="entry name" value="NUDIX_CoAse_Nudt7"/>
    <property type="match status" value="1"/>
</dbReference>
<dbReference type="PROSITE" id="PS51462">
    <property type="entry name" value="NUDIX"/>
    <property type="match status" value="1"/>
</dbReference>
<accession>E0RNE4</accession>
<dbReference type="RefSeq" id="WP_013312985.1">
    <property type="nucleotide sequence ID" value="NC_014484.1"/>
</dbReference>
<keyword evidence="4" id="KW-0378">Hydrolase</keyword>
<sequence length="214" mass="23605">MEDFPLPGIPCTPDAPPSPLILNAPEFTQAAVLVPCIPTPTGWHIGFEVRAHGIPQEGEICFPGGLVEPHDPSPLHTALRETHEELGIPGSRIPHIRYAGAFLSASGRLIHVFPALVPSWDEAHPSPDEVSHLFTLPLSWLRTTPPRIHHVRLTLHPREGETELLPASRLGLPSLYHTPWKGPLRPIYLWHTPHGPLWGITAGILYHLLHPSRG</sequence>
<dbReference type="PaxDb" id="665571-STHERM_c01680"/>
<dbReference type="HOGENOM" id="CLU_040940_5_2_12"/>
<keyword evidence="3" id="KW-0479">Metal-binding</keyword>
<dbReference type="Pfam" id="PF00293">
    <property type="entry name" value="NUDIX"/>
    <property type="match status" value="1"/>
</dbReference>
<comment type="cofactor">
    <cofactor evidence="1">
        <name>Mn(2+)</name>
        <dbReference type="ChEBI" id="CHEBI:29035"/>
    </cofactor>
</comment>
<dbReference type="SUPFAM" id="SSF55811">
    <property type="entry name" value="Nudix"/>
    <property type="match status" value="1"/>
</dbReference>
<dbReference type="GO" id="GO:0046872">
    <property type="term" value="F:metal ion binding"/>
    <property type="evidence" value="ECO:0007669"/>
    <property type="project" value="UniProtKB-KW"/>
</dbReference>
<dbReference type="EMBL" id="CP001698">
    <property type="protein sequence ID" value="ADN01144.1"/>
    <property type="molecule type" value="Genomic_DNA"/>
</dbReference>
<evidence type="ECO:0000256" key="2">
    <source>
        <dbReference type="ARBA" id="ARBA00001946"/>
    </source>
</evidence>
<reference evidence="8 9" key="2">
    <citation type="journal article" date="2010" name="J. Bacteriol.">
        <title>Genome sequence of the polysaccharide-degrading, thermophilic anaerobe Spirochaeta thermophila DSM 6192.</title>
        <authorList>
            <person name="Angelov A."/>
            <person name="Liebl S."/>
            <person name="Ballschmiter M."/>
            <person name="Bomeke M."/>
            <person name="Lehmann R."/>
            <person name="Liesegang H."/>
            <person name="Daniel R."/>
            <person name="Liebl W."/>
        </authorList>
    </citation>
    <scope>NUCLEOTIDE SEQUENCE [LARGE SCALE GENOMIC DNA]</scope>
    <source>
        <strain evidence="9">ATCC 49972 / DSM 6192 / RI 19.B1</strain>
    </source>
</reference>
<evidence type="ECO:0000256" key="4">
    <source>
        <dbReference type="ARBA" id="ARBA00022801"/>
    </source>
</evidence>
<keyword evidence="5" id="KW-0460">Magnesium</keyword>
<keyword evidence="6" id="KW-0464">Manganese</keyword>
<dbReference type="PANTHER" id="PTHR12992">
    <property type="entry name" value="NUDIX HYDROLASE"/>
    <property type="match status" value="1"/>
</dbReference>
<dbReference type="PANTHER" id="PTHR12992:SF11">
    <property type="entry name" value="MITOCHONDRIAL COENZYME A DIPHOSPHATASE NUDT8"/>
    <property type="match status" value="1"/>
</dbReference>
<dbReference type="InterPro" id="IPR015797">
    <property type="entry name" value="NUDIX_hydrolase-like_dom_sf"/>
</dbReference>
<evidence type="ECO:0000313" key="8">
    <source>
        <dbReference type="EMBL" id="ADN01144.1"/>
    </source>
</evidence>
<evidence type="ECO:0000256" key="6">
    <source>
        <dbReference type="ARBA" id="ARBA00023211"/>
    </source>
</evidence>
<dbReference type="KEGG" id="sta:STHERM_c01680"/>
<dbReference type="AlphaFoldDB" id="E0RNE4"/>
<evidence type="ECO:0000256" key="3">
    <source>
        <dbReference type="ARBA" id="ARBA00022723"/>
    </source>
</evidence>
<protein>
    <recommendedName>
        <fullName evidence="7">Nudix hydrolase domain-containing protein</fullName>
    </recommendedName>
</protein>
<name>E0RNE4_WINT6</name>
<dbReference type="eggNOG" id="COG0494">
    <property type="taxonomic scope" value="Bacteria"/>
</dbReference>
<reference key="1">
    <citation type="submission" date="2009-08" db="EMBL/GenBank/DDBJ databases">
        <title>The genome sequence of Spirochaeta thermophila DSM6192.</title>
        <authorList>
            <person name="Angelov A."/>
            <person name="Mientus M."/>
            <person name="Wittenberg S."/>
            <person name="Lehmann R."/>
            <person name="Liesegang H."/>
            <person name="Daniel R."/>
            <person name="Liebl W."/>
        </authorList>
    </citation>
    <scope>NUCLEOTIDE SEQUENCE</scope>
    <source>
        <strain>DSM 6192</strain>
    </source>
</reference>
<dbReference type="Gene3D" id="3.90.79.10">
    <property type="entry name" value="Nucleoside Triphosphate Pyrophosphohydrolase"/>
    <property type="match status" value="1"/>
</dbReference>
<dbReference type="Proteomes" id="UP000001296">
    <property type="component" value="Chromosome"/>
</dbReference>
<evidence type="ECO:0000256" key="5">
    <source>
        <dbReference type="ARBA" id="ARBA00022842"/>
    </source>
</evidence>
<evidence type="ECO:0000313" key="9">
    <source>
        <dbReference type="Proteomes" id="UP000001296"/>
    </source>
</evidence>
<dbReference type="InterPro" id="IPR045121">
    <property type="entry name" value="CoAse"/>
</dbReference>
<dbReference type="InterPro" id="IPR000086">
    <property type="entry name" value="NUDIX_hydrolase_dom"/>
</dbReference>
<dbReference type="GO" id="GO:0010945">
    <property type="term" value="F:coenzyme A diphosphatase activity"/>
    <property type="evidence" value="ECO:0007669"/>
    <property type="project" value="InterPro"/>
</dbReference>
<feature type="domain" description="Nudix hydrolase" evidence="7">
    <location>
        <begin position="26"/>
        <end position="159"/>
    </location>
</feature>
<proteinExistence type="predicted"/>
<gene>
    <name evidence="8" type="ordered locus">STHERM_c01680</name>
</gene>
<evidence type="ECO:0000256" key="1">
    <source>
        <dbReference type="ARBA" id="ARBA00001936"/>
    </source>
</evidence>
<organism evidence="8 9">
    <name type="scientific">Winmispira thermophila (strain ATCC 49972 / DSM 6192 / RI 19.B1)</name>
    <name type="common">Spirochaeta thermophila</name>
    <dbReference type="NCBI Taxonomy" id="665571"/>
    <lineage>
        <taxon>Bacteria</taxon>
        <taxon>Pseudomonadati</taxon>
        <taxon>Spirochaetota</taxon>
        <taxon>Spirochaetia</taxon>
        <taxon>Winmispirales</taxon>
        <taxon>Winmispiraceae</taxon>
        <taxon>Winmispira</taxon>
    </lineage>
</organism>
<comment type="cofactor">
    <cofactor evidence="2">
        <name>Mg(2+)</name>
        <dbReference type="ChEBI" id="CHEBI:18420"/>
    </cofactor>
</comment>